<organism evidence="2 3">
    <name type="scientific">Bacteroides stercoris</name>
    <dbReference type="NCBI Taxonomy" id="46506"/>
    <lineage>
        <taxon>Bacteria</taxon>
        <taxon>Pseudomonadati</taxon>
        <taxon>Bacteroidota</taxon>
        <taxon>Bacteroidia</taxon>
        <taxon>Bacteroidales</taxon>
        <taxon>Bacteroidaceae</taxon>
        <taxon>Bacteroides</taxon>
    </lineage>
</organism>
<evidence type="ECO:0000256" key="1">
    <source>
        <dbReference type="SAM" id="SignalP"/>
    </source>
</evidence>
<dbReference type="InterPro" id="IPR025049">
    <property type="entry name" value="Mfa-like_1"/>
</dbReference>
<dbReference type="EMBL" id="QRTW01000003">
    <property type="protein sequence ID" value="RGR16845.1"/>
    <property type="molecule type" value="Genomic_DNA"/>
</dbReference>
<dbReference type="Gene3D" id="2.60.40.3570">
    <property type="match status" value="1"/>
</dbReference>
<dbReference type="PROSITE" id="PS51257">
    <property type="entry name" value="PROKAR_LIPOPROTEIN"/>
    <property type="match status" value="1"/>
</dbReference>
<dbReference type="Gene3D" id="2.60.40.2620">
    <property type="entry name" value="Fimbrillin-like"/>
    <property type="match status" value="1"/>
</dbReference>
<dbReference type="AlphaFoldDB" id="A0A412DS71"/>
<keyword evidence="1" id="KW-0732">Signal</keyword>
<dbReference type="Pfam" id="PF13149">
    <property type="entry name" value="Mfa_like_1"/>
    <property type="match status" value="1"/>
</dbReference>
<feature type="signal peptide" evidence="1">
    <location>
        <begin position="1"/>
        <end position="21"/>
    </location>
</feature>
<dbReference type="InterPro" id="IPR042278">
    <property type="entry name" value="Mfa-like_1_N"/>
</dbReference>
<accession>A0A412DS71</accession>
<comment type="caution">
    <text evidence="2">The sequence shown here is derived from an EMBL/GenBank/DDBJ whole genome shotgun (WGS) entry which is preliminary data.</text>
</comment>
<sequence>MKNIFNLSVILLLAVFVTACNQNEELDNTPMKAGNELNVTVTAGDFQAADAGTRATETGYQTTFVEGDKIGVYVIAKDGKTLLKNLVLTRDAEGVWGGNKLYYYKDAASYIAYYPYTENLTMQNINSEEDIVSYFTSKLSKEQNSKEAYSACDVLTAPVDAATLSDGGKVTFNFAHKLSMIEVKVPVREYVTGDDNTAAGYYEYNVPISLELTIGEEKYTPYAIDKGVYRCIVAPTATDAALSVEGLFYDGDAPVTFSKDGIELASGNYKRLKVNYTYEGYNRIRPITYGDYYYADGNIYPGDLANAPSANCIGMIYATVGSGDEDEDFRNKYHYYVMALDKVTCAWATDEENVLFPAEGDNTPDFTVSNAAGALADMQGYVRTRYVVAQKGQEANWNTIYPAFYNAVNFGEAGATAKYKAPVNTSGWFLPSGGQFVQIYNNLNGDGTDLTSSNIANRNALTSIVEAINGKFTLVGGTELVGTNSVIYWTSVEKSATHAYLFDISINQSAEKEYDAKFKIDAPNGVKKSSNTRAIRPILAF</sequence>
<evidence type="ECO:0000313" key="3">
    <source>
        <dbReference type="Proteomes" id="UP000283310"/>
    </source>
</evidence>
<protein>
    <recommendedName>
        <fullName evidence="4">Fimbrillin family protein</fullName>
    </recommendedName>
</protein>
<proteinExistence type="predicted"/>
<gene>
    <name evidence="2" type="ORF">DWY65_02455</name>
</gene>
<evidence type="ECO:0000313" key="2">
    <source>
        <dbReference type="EMBL" id="RGR16845.1"/>
    </source>
</evidence>
<dbReference type="RefSeq" id="WP_117902961.1">
    <property type="nucleotide sequence ID" value="NZ_JADNPL010000004.1"/>
</dbReference>
<evidence type="ECO:0008006" key="4">
    <source>
        <dbReference type="Google" id="ProtNLM"/>
    </source>
</evidence>
<feature type="chain" id="PRO_5019219161" description="Fimbrillin family protein" evidence="1">
    <location>
        <begin position="22"/>
        <end position="541"/>
    </location>
</feature>
<dbReference type="CDD" id="cd13120">
    <property type="entry name" value="BF2867_like_N"/>
    <property type="match status" value="1"/>
</dbReference>
<name>A0A412DS71_BACSE</name>
<reference evidence="2 3" key="1">
    <citation type="submission" date="2018-08" db="EMBL/GenBank/DDBJ databases">
        <title>A genome reference for cultivated species of the human gut microbiota.</title>
        <authorList>
            <person name="Zou Y."/>
            <person name="Xue W."/>
            <person name="Luo G."/>
        </authorList>
    </citation>
    <scope>NUCLEOTIDE SEQUENCE [LARGE SCALE GENOMIC DNA]</scope>
    <source>
        <strain evidence="2 3">AF26-20BH</strain>
    </source>
</reference>
<dbReference type="Proteomes" id="UP000283310">
    <property type="component" value="Unassembled WGS sequence"/>
</dbReference>